<keyword evidence="2" id="KW-1133">Transmembrane helix</keyword>
<keyword evidence="2" id="KW-0472">Membrane</keyword>
<evidence type="ECO:0000313" key="4">
    <source>
        <dbReference type="Proteomes" id="UP001628193"/>
    </source>
</evidence>
<feature type="region of interest" description="Disordered" evidence="1">
    <location>
        <begin position="1"/>
        <end position="31"/>
    </location>
</feature>
<evidence type="ECO:0000256" key="1">
    <source>
        <dbReference type="SAM" id="MobiDB-lite"/>
    </source>
</evidence>
<feature type="transmembrane region" description="Helical" evidence="2">
    <location>
        <begin position="42"/>
        <end position="65"/>
    </location>
</feature>
<protein>
    <recommendedName>
        <fullName evidence="5">Prepilin-type N-terminal cleavage/methylation domain-containing protein</fullName>
    </recommendedName>
</protein>
<dbReference type="RefSeq" id="WP_420906610.1">
    <property type="nucleotide sequence ID" value="NZ_BAAFGK010000005.1"/>
</dbReference>
<comment type="caution">
    <text evidence="3">The sequence shown here is derived from an EMBL/GenBank/DDBJ whole genome shotgun (WGS) entry which is preliminary data.</text>
</comment>
<sequence length="226" mass="24746">MTTWHRLKSDSNPLPEADRHPGWPNRARTFGTRQDQRHQAGFTLLELMISSALSLIIGLVLWQLLGMILNIAQESGNLMALNQESRNLFQLLSEGGIASDDTRIPGYWGRSVDPASDNALRVTDYRLHLGLEAGPNLASGEWHPLDIPCQSAGNPLTACTAALETIRVTGYVAGLTTDNSRTVNNKTTEIQFNLVVPGALPILATTVPRWSYQTGFWTTLSLGVDP</sequence>
<accession>A0ABQ0CDD2</accession>
<evidence type="ECO:0000256" key="2">
    <source>
        <dbReference type="SAM" id="Phobius"/>
    </source>
</evidence>
<gene>
    <name evidence="3" type="ORF">SIID45300_03249</name>
</gene>
<keyword evidence="2" id="KW-0812">Transmembrane</keyword>
<organism evidence="3 4">
    <name type="scientific">Candidatus Magnetaquiglobus chichijimensis</name>
    <dbReference type="NCBI Taxonomy" id="3141448"/>
    <lineage>
        <taxon>Bacteria</taxon>
        <taxon>Pseudomonadati</taxon>
        <taxon>Pseudomonadota</taxon>
        <taxon>Magnetococcia</taxon>
        <taxon>Magnetococcales</taxon>
        <taxon>Candidatus Magnetaquicoccaceae</taxon>
        <taxon>Candidatus Magnetaquiglobus</taxon>
    </lineage>
</organism>
<dbReference type="EMBL" id="BAAFGK010000005">
    <property type="protein sequence ID" value="GAB0058890.1"/>
    <property type="molecule type" value="Genomic_DNA"/>
</dbReference>
<evidence type="ECO:0008006" key="5">
    <source>
        <dbReference type="Google" id="ProtNLM"/>
    </source>
</evidence>
<proteinExistence type="predicted"/>
<name>A0ABQ0CDD2_9PROT</name>
<dbReference type="Proteomes" id="UP001628193">
    <property type="component" value="Unassembled WGS sequence"/>
</dbReference>
<dbReference type="InterPro" id="IPR012902">
    <property type="entry name" value="N_methyl_site"/>
</dbReference>
<evidence type="ECO:0000313" key="3">
    <source>
        <dbReference type="EMBL" id="GAB0058890.1"/>
    </source>
</evidence>
<reference evidence="3 4" key="1">
    <citation type="submission" date="2024-09" db="EMBL/GenBank/DDBJ databases">
        <title>Draft genome sequence of Candidatus Magnetaquicoccaceae bacterium FCR-1.</title>
        <authorList>
            <person name="Shimoshige H."/>
            <person name="Shimamura S."/>
            <person name="Taoka A."/>
            <person name="Kobayashi H."/>
            <person name="Maekawa T."/>
        </authorList>
    </citation>
    <scope>NUCLEOTIDE SEQUENCE [LARGE SCALE GENOMIC DNA]</scope>
    <source>
        <strain evidence="3 4">FCR-1</strain>
    </source>
</reference>
<dbReference type="NCBIfam" id="TIGR02532">
    <property type="entry name" value="IV_pilin_GFxxxE"/>
    <property type="match status" value="1"/>
</dbReference>
<dbReference type="Pfam" id="PF07963">
    <property type="entry name" value="N_methyl"/>
    <property type="match status" value="1"/>
</dbReference>
<dbReference type="PROSITE" id="PS00409">
    <property type="entry name" value="PROKAR_NTER_METHYL"/>
    <property type="match status" value="1"/>
</dbReference>
<keyword evidence="4" id="KW-1185">Reference proteome</keyword>